<dbReference type="PROSITE" id="PS00080">
    <property type="entry name" value="MULTICOPPER_OXIDASE2"/>
    <property type="match status" value="1"/>
</dbReference>
<evidence type="ECO:0000259" key="5">
    <source>
        <dbReference type="Pfam" id="PF07732"/>
    </source>
</evidence>
<feature type="domain" description="Plastocyanin-like" evidence="5">
    <location>
        <begin position="48"/>
        <end position="158"/>
    </location>
</feature>
<dbReference type="Proteomes" id="UP000051681">
    <property type="component" value="Unassembled WGS sequence"/>
</dbReference>
<dbReference type="PROSITE" id="PS51318">
    <property type="entry name" value="TAT"/>
    <property type="match status" value="1"/>
</dbReference>
<keyword evidence="7" id="KW-1185">Reference proteome</keyword>
<dbReference type="InterPro" id="IPR008972">
    <property type="entry name" value="Cupredoxin"/>
</dbReference>
<dbReference type="GO" id="GO:0016491">
    <property type="term" value="F:oxidoreductase activity"/>
    <property type="evidence" value="ECO:0007669"/>
    <property type="project" value="UniProtKB-KW"/>
</dbReference>
<dbReference type="GO" id="GO:0030288">
    <property type="term" value="C:outer membrane-bounded periplasmic space"/>
    <property type="evidence" value="ECO:0007669"/>
    <property type="project" value="TreeGrafter"/>
</dbReference>
<keyword evidence="3" id="KW-0732">Signal</keyword>
<evidence type="ECO:0000313" key="7">
    <source>
        <dbReference type="Proteomes" id="UP000051681"/>
    </source>
</evidence>
<dbReference type="PANTHER" id="PTHR11709:SF2">
    <property type="entry name" value="MULTICOPPER OXIDASE LPR1"/>
    <property type="match status" value="1"/>
</dbReference>
<dbReference type="InterPro" id="IPR006311">
    <property type="entry name" value="TAT_signal"/>
</dbReference>
<dbReference type="EMBL" id="CYSF01000001">
    <property type="protein sequence ID" value="CUH82989.1"/>
    <property type="molecule type" value="Genomic_DNA"/>
</dbReference>
<name>A0A0P1H1F1_9RHOB</name>
<accession>A0A0P1H1F1</accession>
<dbReference type="STRING" id="340021.TM5383_00171"/>
<organism evidence="6 7">
    <name type="scientific">Thalassovita mediterranea</name>
    <dbReference type="NCBI Taxonomy" id="340021"/>
    <lineage>
        <taxon>Bacteria</taxon>
        <taxon>Pseudomonadati</taxon>
        <taxon>Pseudomonadota</taxon>
        <taxon>Alphaproteobacteria</taxon>
        <taxon>Rhodobacterales</taxon>
        <taxon>Roseobacteraceae</taxon>
        <taxon>Thalassovita</taxon>
    </lineage>
</organism>
<dbReference type="Pfam" id="PF07731">
    <property type="entry name" value="Cu-oxidase_2"/>
    <property type="match status" value="1"/>
</dbReference>
<evidence type="ECO:0000313" key="6">
    <source>
        <dbReference type="EMBL" id="CUH82989.1"/>
    </source>
</evidence>
<evidence type="ECO:0000256" key="1">
    <source>
        <dbReference type="ARBA" id="ARBA00022723"/>
    </source>
</evidence>
<dbReference type="InterPro" id="IPR045087">
    <property type="entry name" value="Cu-oxidase_fam"/>
</dbReference>
<evidence type="ECO:0000256" key="2">
    <source>
        <dbReference type="ARBA" id="ARBA00023002"/>
    </source>
</evidence>
<dbReference type="PANTHER" id="PTHR11709">
    <property type="entry name" value="MULTI-COPPER OXIDASE"/>
    <property type="match status" value="1"/>
</dbReference>
<feature type="signal peptide" evidence="3">
    <location>
        <begin position="1"/>
        <end position="25"/>
    </location>
</feature>
<dbReference type="Pfam" id="PF07732">
    <property type="entry name" value="Cu-oxidase_3"/>
    <property type="match status" value="1"/>
</dbReference>
<evidence type="ECO:0000259" key="4">
    <source>
        <dbReference type="Pfam" id="PF07731"/>
    </source>
</evidence>
<reference evidence="6 7" key="1">
    <citation type="submission" date="2015-09" db="EMBL/GenBank/DDBJ databases">
        <authorList>
            <consortium name="Swine Surveillance"/>
        </authorList>
    </citation>
    <scope>NUCLEOTIDE SEQUENCE [LARGE SCALE GENOMIC DNA]</scope>
    <source>
        <strain evidence="6 7">CECT 8383</strain>
    </source>
</reference>
<dbReference type="AlphaFoldDB" id="A0A0P1H1F1"/>
<dbReference type="Gene3D" id="2.60.40.420">
    <property type="entry name" value="Cupredoxins - blue copper proteins"/>
    <property type="match status" value="3"/>
</dbReference>
<dbReference type="GO" id="GO:0005507">
    <property type="term" value="F:copper ion binding"/>
    <property type="evidence" value="ECO:0007669"/>
    <property type="project" value="InterPro"/>
</dbReference>
<dbReference type="RefSeq" id="WP_424202818.1">
    <property type="nucleotide sequence ID" value="NZ_JBMYKQ010000001.1"/>
</dbReference>
<dbReference type="InterPro" id="IPR002355">
    <property type="entry name" value="Cu_oxidase_Cu_BS"/>
</dbReference>
<dbReference type="InterPro" id="IPR011707">
    <property type="entry name" value="Cu-oxidase-like_N"/>
</dbReference>
<evidence type="ECO:0000256" key="3">
    <source>
        <dbReference type="SAM" id="SignalP"/>
    </source>
</evidence>
<sequence length="469" mass="51965">MQNMSRRQFIMAAGAGTAVAGGAMAGLGGWDAQAGAAQHFALRSRQTSFQFGDHVTKGLISLTDNAPSPVLRVRQGERAVFDYTNGLEDYTSMHWHGIRLPNAMDGVPYLTQMPIGQDETYRYEFTPPDAGTYWYHPHCRTMSQMAHGLTGMLIVEERGDQGFDADIPLTLKDFRIGSDGQMLPYFTARGAARAGTHGNVRTTNWQQDPVMDVPAGGLIRLRFAVTDITRVHRMIFPDVAGRIIAWDGQPVDEDIPWPTAEAPLWLAPGQRVDVVIKAPAVEGEELTFRSLKGRNSPFNVLRLRSVGADLKRDIADVKPLPRNPFAHPNVKEAEVRDIVFGWSPEGEGSNNGLCGTFDYTFWSINRSPWPGDVVSGIAPVAELKQGRSYILRMRNESPNLHPIHLHGLVFKPLRSNLRTLPANYTDTILLLKDEVVEVALLADNPGDWAFHCHVIEHQKSGLSGYIRVV</sequence>
<feature type="chain" id="PRO_5006063967" evidence="3">
    <location>
        <begin position="26"/>
        <end position="469"/>
    </location>
</feature>
<proteinExistence type="predicted"/>
<dbReference type="CDD" id="cd13861">
    <property type="entry name" value="CuRO_1_CumA_like"/>
    <property type="match status" value="1"/>
</dbReference>
<dbReference type="SUPFAM" id="SSF49503">
    <property type="entry name" value="Cupredoxins"/>
    <property type="match status" value="3"/>
</dbReference>
<protein>
    <submittedName>
        <fullName evidence="6">Copper efflux oxidase</fullName>
    </submittedName>
</protein>
<dbReference type="CDD" id="cd13906">
    <property type="entry name" value="CuRO_3_CumA_like"/>
    <property type="match status" value="1"/>
</dbReference>
<feature type="domain" description="Plastocyanin-like" evidence="4">
    <location>
        <begin position="376"/>
        <end position="467"/>
    </location>
</feature>
<gene>
    <name evidence="6" type="primary">cueO_1</name>
    <name evidence="6" type="ORF">TM5383_00171</name>
</gene>
<keyword evidence="2" id="KW-0560">Oxidoreductase</keyword>
<dbReference type="InterPro" id="IPR011706">
    <property type="entry name" value="Cu-oxidase_C"/>
</dbReference>
<keyword evidence="1" id="KW-0479">Metal-binding</keyword>